<comment type="caution">
    <text evidence="9">The sequence shown here is derived from an EMBL/GenBank/DDBJ whole genome shotgun (WGS) entry which is preliminary data.</text>
</comment>
<keyword evidence="6 8" id="KW-0057">Aromatic amino acid biosynthesis</keyword>
<dbReference type="EMBL" id="BONC01000012">
    <property type="protein sequence ID" value="GIF56196.1"/>
    <property type="molecule type" value="Genomic_DNA"/>
</dbReference>
<keyword evidence="10" id="KW-1185">Reference proteome</keyword>
<comment type="pathway">
    <text evidence="2 8">Metabolic intermediate biosynthesis; chorismate biosynthesis; chorismate from D-erythrose 4-phosphate and phosphoenolpyruvate: step 3/7.</text>
</comment>
<dbReference type="PROSITE" id="PS01029">
    <property type="entry name" value="DEHYDROQUINASE_II"/>
    <property type="match status" value="1"/>
</dbReference>
<evidence type="ECO:0000256" key="5">
    <source>
        <dbReference type="ARBA" id="ARBA00012060"/>
    </source>
</evidence>
<comment type="subunit">
    <text evidence="4 8">Homododecamer.</text>
</comment>
<proteinExistence type="inferred from homology"/>
<dbReference type="PIRSF" id="PIRSF001399">
    <property type="entry name" value="DHquinase_II"/>
    <property type="match status" value="1"/>
</dbReference>
<feature type="active site" description="Proton acceptor" evidence="8">
    <location>
        <position position="24"/>
    </location>
</feature>
<dbReference type="Pfam" id="PF01220">
    <property type="entry name" value="DHquinase_II"/>
    <property type="match status" value="1"/>
</dbReference>
<dbReference type="InterPro" id="IPR018509">
    <property type="entry name" value="DHquinase_II_CS"/>
</dbReference>
<dbReference type="InterPro" id="IPR001874">
    <property type="entry name" value="DHquinase_II"/>
</dbReference>
<accession>A0ABQ4C088</accession>
<keyword evidence="8" id="KW-0028">Amino-acid biosynthesis</keyword>
<reference evidence="9 10" key="1">
    <citation type="submission" date="2021-01" db="EMBL/GenBank/DDBJ databases">
        <title>Whole genome shotgun sequence of Asanoa iriomotensis NBRC 100142.</title>
        <authorList>
            <person name="Komaki H."/>
            <person name="Tamura T."/>
        </authorList>
    </citation>
    <scope>NUCLEOTIDE SEQUENCE [LARGE SCALE GENOMIC DNA]</scope>
    <source>
        <strain evidence="9 10">NBRC 100142</strain>
    </source>
</reference>
<comment type="caution">
    <text evidence="8">Lacks conserved residue(s) required for the propagation of feature annotation.</text>
</comment>
<feature type="active site" description="Proton donor" evidence="8">
    <location>
        <position position="101"/>
    </location>
</feature>
<comment type="similarity">
    <text evidence="3 8">Belongs to the type-II 3-dehydroquinase family.</text>
</comment>
<feature type="binding site" evidence="8">
    <location>
        <begin position="102"/>
        <end position="103"/>
    </location>
    <ligand>
        <name>substrate</name>
    </ligand>
</feature>
<protein>
    <recommendedName>
        <fullName evidence="5 8">3-dehydroquinate dehydratase</fullName>
        <shortName evidence="8">3-dehydroquinase</shortName>
        <ecNumber evidence="5 8">4.2.1.10</ecNumber>
    </recommendedName>
    <alternativeName>
        <fullName evidence="8">Type II DHQase</fullName>
    </alternativeName>
</protein>
<dbReference type="Proteomes" id="UP000624325">
    <property type="component" value="Unassembled WGS sequence"/>
</dbReference>
<dbReference type="PANTHER" id="PTHR21272">
    <property type="entry name" value="CATABOLIC 3-DEHYDROQUINASE"/>
    <property type="match status" value="1"/>
</dbReference>
<evidence type="ECO:0000313" key="9">
    <source>
        <dbReference type="EMBL" id="GIF56196.1"/>
    </source>
</evidence>
<gene>
    <name evidence="9" type="primary">aroQ1_1</name>
    <name evidence="8" type="synonym">aroQ</name>
    <name evidence="9" type="ORF">Air01nite_22910</name>
</gene>
<feature type="binding site" evidence="8">
    <location>
        <position position="88"/>
    </location>
    <ligand>
        <name>substrate</name>
    </ligand>
</feature>
<feature type="binding site" evidence="8">
    <location>
        <position position="75"/>
    </location>
    <ligand>
        <name>substrate</name>
    </ligand>
</feature>
<evidence type="ECO:0000256" key="4">
    <source>
        <dbReference type="ARBA" id="ARBA00011193"/>
    </source>
</evidence>
<comment type="catalytic activity">
    <reaction evidence="1 8">
        <text>3-dehydroquinate = 3-dehydroshikimate + H2O</text>
        <dbReference type="Rhea" id="RHEA:21096"/>
        <dbReference type="ChEBI" id="CHEBI:15377"/>
        <dbReference type="ChEBI" id="CHEBI:16630"/>
        <dbReference type="ChEBI" id="CHEBI:32364"/>
        <dbReference type="EC" id="4.2.1.10"/>
    </reaction>
</comment>
<dbReference type="PANTHER" id="PTHR21272:SF3">
    <property type="entry name" value="CATABOLIC 3-DEHYDROQUINASE"/>
    <property type="match status" value="1"/>
</dbReference>
<dbReference type="Gene3D" id="3.40.50.9100">
    <property type="entry name" value="Dehydroquinase, class II"/>
    <property type="match status" value="1"/>
</dbReference>
<dbReference type="NCBIfam" id="NF003805">
    <property type="entry name" value="PRK05395.1-2"/>
    <property type="match status" value="1"/>
</dbReference>
<dbReference type="CDD" id="cd00466">
    <property type="entry name" value="DHQase_II"/>
    <property type="match status" value="1"/>
</dbReference>
<dbReference type="RefSeq" id="WP_203701996.1">
    <property type="nucleotide sequence ID" value="NZ_BAAALU010000012.1"/>
</dbReference>
<dbReference type="SUPFAM" id="SSF52304">
    <property type="entry name" value="Type II 3-dehydroquinate dehydratase"/>
    <property type="match status" value="1"/>
</dbReference>
<evidence type="ECO:0000313" key="10">
    <source>
        <dbReference type="Proteomes" id="UP000624325"/>
    </source>
</evidence>
<evidence type="ECO:0000256" key="3">
    <source>
        <dbReference type="ARBA" id="ARBA00011037"/>
    </source>
</evidence>
<sequence>MTDRLFILNGPNLDMLGRREPHVYGQVTLAEIEKRCRLLALELRFEVFFGQSNHEGQVVDWLHEAHDDAAAVLINPAGLSTRSVAVLDALKVIAQPVVEVHLSNVFAREPIYHSDLVTARAADAFVAGFGAAGYELGMHGVRVLREGAAPSRATTSAP</sequence>
<dbReference type="NCBIfam" id="NF003807">
    <property type="entry name" value="PRK05395.1-4"/>
    <property type="match status" value="1"/>
</dbReference>
<feature type="site" description="Transition state stabilizer" evidence="8">
    <location>
        <position position="19"/>
    </location>
</feature>
<name>A0ABQ4C088_9ACTN</name>
<organism evidence="9 10">
    <name type="scientific">Asanoa iriomotensis</name>
    <dbReference type="NCBI Taxonomy" id="234613"/>
    <lineage>
        <taxon>Bacteria</taxon>
        <taxon>Bacillati</taxon>
        <taxon>Actinomycetota</taxon>
        <taxon>Actinomycetes</taxon>
        <taxon>Micromonosporales</taxon>
        <taxon>Micromonosporaceae</taxon>
        <taxon>Asanoa</taxon>
    </lineage>
</organism>
<evidence type="ECO:0000256" key="7">
    <source>
        <dbReference type="ARBA" id="ARBA00023239"/>
    </source>
</evidence>
<keyword evidence="7 8" id="KW-0456">Lyase</keyword>
<dbReference type="InterPro" id="IPR036441">
    <property type="entry name" value="DHquinase_II_sf"/>
</dbReference>
<dbReference type="NCBIfam" id="NF003806">
    <property type="entry name" value="PRK05395.1-3"/>
    <property type="match status" value="1"/>
</dbReference>
<dbReference type="HAMAP" id="MF_00169">
    <property type="entry name" value="AroQ"/>
    <property type="match status" value="1"/>
</dbReference>
<evidence type="ECO:0000256" key="1">
    <source>
        <dbReference type="ARBA" id="ARBA00001864"/>
    </source>
</evidence>
<evidence type="ECO:0000256" key="2">
    <source>
        <dbReference type="ARBA" id="ARBA00004902"/>
    </source>
</evidence>
<evidence type="ECO:0000256" key="6">
    <source>
        <dbReference type="ARBA" id="ARBA00023141"/>
    </source>
</evidence>
<dbReference type="EC" id="4.2.1.10" evidence="5 8"/>
<comment type="function">
    <text evidence="8">Catalyzes a trans-dehydration via an enolate intermediate.</text>
</comment>
<evidence type="ECO:0000256" key="8">
    <source>
        <dbReference type="HAMAP-Rule" id="MF_00169"/>
    </source>
</evidence>